<comment type="caution">
    <text evidence="12">The sequence shown here is derived from an EMBL/GenBank/DDBJ whole genome shotgun (WGS) entry which is preliminary data.</text>
</comment>
<dbReference type="GO" id="GO:0046872">
    <property type="term" value="F:metal ion binding"/>
    <property type="evidence" value="ECO:0007669"/>
    <property type="project" value="UniProtKB-KW"/>
</dbReference>
<keyword evidence="5" id="KW-0349">Heme</keyword>
<evidence type="ECO:0000256" key="10">
    <source>
        <dbReference type="RuleBase" id="RU004241"/>
    </source>
</evidence>
<evidence type="ECO:0000259" key="11">
    <source>
        <dbReference type="PROSITE" id="PS50873"/>
    </source>
</evidence>
<evidence type="ECO:0000256" key="3">
    <source>
        <dbReference type="ARBA" id="ARBA00012313"/>
    </source>
</evidence>
<dbReference type="Proteomes" id="UP001280121">
    <property type="component" value="Unassembled WGS sequence"/>
</dbReference>
<feature type="domain" description="Plant heme peroxidase family profile" evidence="11">
    <location>
        <begin position="1"/>
        <end position="143"/>
    </location>
</feature>
<organism evidence="12 13">
    <name type="scientific">Dipteronia dyeriana</name>
    <dbReference type="NCBI Taxonomy" id="168575"/>
    <lineage>
        <taxon>Eukaryota</taxon>
        <taxon>Viridiplantae</taxon>
        <taxon>Streptophyta</taxon>
        <taxon>Embryophyta</taxon>
        <taxon>Tracheophyta</taxon>
        <taxon>Spermatophyta</taxon>
        <taxon>Magnoliopsida</taxon>
        <taxon>eudicotyledons</taxon>
        <taxon>Gunneridae</taxon>
        <taxon>Pentapetalae</taxon>
        <taxon>rosids</taxon>
        <taxon>malvids</taxon>
        <taxon>Sapindales</taxon>
        <taxon>Sapindaceae</taxon>
        <taxon>Hippocastanoideae</taxon>
        <taxon>Acereae</taxon>
        <taxon>Dipteronia</taxon>
    </lineage>
</organism>
<keyword evidence="13" id="KW-1185">Reference proteome</keyword>
<gene>
    <name evidence="12" type="ORF">Ddye_001121</name>
</gene>
<feature type="binding site" evidence="9">
    <location>
        <position position="64"/>
    </location>
    <ligand>
        <name>Ca(2+)</name>
        <dbReference type="ChEBI" id="CHEBI:29108"/>
        <label>2</label>
    </ligand>
</feature>
<comment type="cofactor">
    <cofactor evidence="2">
        <name>heme b</name>
        <dbReference type="ChEBI" id="CHEBI:60344"/>
    </cofactor>
</comment>
<dbReference type="Gene3D" id="1.10.420.10">
    <property type="entry name" value="Peroxidase, domain 2"/>
    <property type="match status" value="1"/>
</dbReference>
<dbReference type="AlphaFoldDB" id="A0AAE0CT64"/>
<keyword evidence="7" id="KW-0560">Oxidoreductase</keyword>
<evidence type="ECO:0000313" key="13">
    <source>
        <dbReference type="Proteomes" id="UP001280121"/>
    </source>
</evidence>
<evidence type="ECO:0000256" key="6">
    <source>
        <dbReference type="ARBA" id="ARBA00022723"/>
    </source>
</evidence>
<reference evidence="12" key="1">
    <citation type="journal article" date="2023" name="Plant J.">
        <title>Genome sequences and population genomics provide insights into the demographic history, inbreeding, and mutation load of two 'living fossil' tree species of Dipteronia.</title>
        <authorList>
            <person name="Feng Y."/>
            <person name="Comes H.P."/>
            <person name="Chen J."/>
            <person name="Zhu S."/>
            <person name="Lu R."/>
            <person name="Zhang X."/>
            <person name="Li P."/>
            <person name="Qiu J."/>
            <person name="Olsen K.M."/>
            <person name="Qiu Y."/>
        </authorList>
    </citation>
    <scope>NUCLEOTIDE SEQUENCE</scope>
    <source>
        <strain evidence="12">KIB01</strain>
    </source>
</reference>
<dbReference type="GO" id="GO:0020037">
    <property type="term" value="F:heme binding"/>
    <property type="evidence" value="ECO:0007669"/>
    <property type="project" value="InterPro"/>
</dbReference>
<dbReference type="GO" id="GO:0140825">
    <property type="term" value="F:lactoperoxidase activity"/>
    <property type="evidence" value="ECO:0007669"/>
    <property type="project" value="UniProtKB-EC"/>
</dbReference>
<dbReference type="PANTHER" id="PTHR31517:SF51">
    <property type="entry name" value="PEROXIDASE 55"/>
    <property type="match status" value="1"/>
</dbReference>
<comment type="similarity">
    <text evidence="10">Belongs to the peroxidase family.</text>
</comment>
<evidence type="ECO:0000256" key="9">
    <source>
        <dbReference type="PIRSR" id="PIRSR600823-3"/>
    </source>
</evidence>
<keyword evidence="9" id="KW-0106">Calcium</keyword>
<comment type="cofactor">
    <cofactor evidence="9">
        <name>Ca(2+)</name>
        <dbReference type="ChEBI" id="CHEBI:29108"/>
    </cofactor>
    <text evidence="9">Binds 2 calcium ions per subunit.</text>
</comment>
<dbReference type="Gene3D" id="1.10.520.10">
    <property type="match status" value="1"/>
</dbReference>
<dbReference type="EMBL" id="JANJYI010000001">
    <property type="protein sequence ID" value="KAK2662547.1"/>
    <property type="molecule type" value="Genomic_DNA"/>
</dbReference>
<dbReference type="SUPFAM" id="SSF48113">
    <property type="entry name" value="Heme-dependent peroxidases"/>
    <property type="match status" value="1"/>
</dbReference>
<sequence length="143" mass="15724">MLVLSGVPIQSDVLFVSLCKRDYNFTEASTGRSNPAINPKFVPKLKAMCPFGKVNNKIPLDQGTSFIFGDLIFRNIKNGFTVLASDANLYHDNKTKPILDFYTTTGSVKSFKSDFGKATVKMGNIGMKTDPEGEIIRVCSAFN</sequence>
<keyword evidence="4" id="KW-0575">Peroxidase</keyword>
<evidence type="ECO:0000256" key="2">
    <source>
        <dbReference type="ARBA" id="ARBA00001970"/>
    </source>
</evidence>
<dbReference type="InterPro" id="IPR002016">
    <property type="entry name" value="Haem_peroxidase"/>
</dbReference>
<evidence type="ECO:0000256" key="5">
    <source>
        <dbReference type="ARBA" id="ARBA00022617"/>
    </source>
</evidence>
<evidence type="ECO:0000256" key="4">
    <source>
        <dbReference type="ARBA" id="ARBA00022559"/>
    </source>
</evidence>
<dbReference type="InterPro" id="IPR000823">
    <property type="entry name" value="Peroxidase_pln"/>
</dbReference>
<comment type="catalytic activity">
    <reaction evidence="1">
        <text>2 a phenolic donor + H2O2 = 2 a phenolic radical donor + 2 H2O</text>
        <dbReference type="Rhea" id="RHEA:56136"/>
        <dbReference type="ChEBI" id="CHEBI:15377"/>
        <dbReference type="ChEBI" id="CHEBI:16240"/>
        <dbReference type="ChEBI" id="CHEBI:139520"/>
        <dbReference type="ChEBI" id="CHEBI:139521"/>
        <dbReference type="EC" id="1.11.1.7"/>
    </reaction>
</comment>
<protein>
    <recommendedName>
        <fullName evidence="3">peroxidase</fullName>
        <ecNumber evidence="3">1.11.1.7</ecNumber>
    </recommendedName>
</protein>
<evidence type="ECO:0000256" key="1">
    <source>
        <dbReference type="ARBA" id="ARBA00000189"/>
    </source>
</evidence>
<evidence type="ECO:0000313" key="12">
    <source>
        <dbReference type="EMBL" id="KAK2662547.1"/>
    </source>
</evidence>
<evidence type="ECO:0000256" key="8">
    <source>
        <dbReference type="ARBA" id="ARBA00023004"/>
    </source>
</evidence>
<name>A0AAE0CT64_9ROSI</name>
<dbReference type="PROSITE" id="PS50873">
    <property type="entry name" value="PEROXIDASE_4"/>
    <property type="match status" value="1"/>
</dbReference>
<dbReference type="InterPro" id="IPR010255">
    <property type="entry name" value="Haem_peroxidase_sf"/>
</dbReference>
<dbReference type="PANTHER" id="PTHR31517">
    <property type="match status" value="1"/>
</dbReference>
<accession>A0AAE0CT64</accession>
<keyword evidence="6 9" id="KW-0479">Metal-binding</keyword>
<dbReference type="EC" id="1.11.1.7" evidence="3"/>
<proteinExistence type="inferred from homology"/>
<feature type="binding site" evidence="9">
    <location>
        <position position="61"/>
    </location>
    <ligand>
        <name>Ca(2+)</name>
        <dbReference type="ChEBI" id="CHEBI:29108"/>
        <label>2</label>
    </ligand>
</feature>
<dbReference type="GO" id="GO:0006979">
    <property type="term" value="P:response to oxidative stress"/>
    <property type="evidence" value="ECO:0007669"/>
    <property type="project" value="InterPro"/>
</dbReference>
<keyword evidence="8" id="KW-0408">Iron</keyword>
<dbReference type="Pfam" id="PF00141">
    <property type="entry name" value="peroxidase"/>
    <property type="match status" value="1"/>
</dbReference>
<evidence type="ECO:0000256" key="7">
    <source>
        <dbReference type="ARBA" id="ARBA00023002"/>
    </source>
</evidence>